<comment type="caution">
    <text evidence="1">The sequence shown here is derived from an EMBL/GenBank/DDBJ whole genome shotgun (WGS) entry which is preliminary data.</text>
</comment>
<organism evidence="1 2">
    <name type="scientific">Porphyromonas crevioricanis JCM 15906</name>
    <dbReference type="NCBI Taxonomy" id="1305617"/>
    <lineage>
        <taxon>Bacteria</taxon>
        <taxon>Pseudomonadati</taxon>
        <taxon>Bacteroidota</taxon>
        <taxon>Bacteroidia</taxon>
        <taxon>Bacteroidales</taxon>
        <taxon>Porphyromonadaceae</taxon>
        <taxon>Porphyromonas</taxon>
    </lineage>
</organism>
<dbReference type="EMBL" id="BAOU01000037">
    <property type="protein sequence ID" value="GAD05681.1"/>
    <property type="molecule type" value="Genomic_DNA"/>
</dbReference>
<proteinExistence type="predicted"/>
<gene>
    <name evidence="1" type="ORF">PORCRE_1386</name>
</gene>
<dbReference type="AlphaFoldDB" id="T1CI12"/>
<reference evidence="1 2" key="2">
    <citation type="journal article" date="2013" name="Genome Announc.">
        <title>Draft Genome Sequences of Porphyromonas crevioricanis JCM 15906T and Porphyromonas cansulci JCM 13913T Isolated from a Canine Oral Cavity.</title>
        <authorList>
            <person name="Sakamoto M."/>
            <person name="Tanaka N."/>
            <person name="Shiwa Y."/>
            <person name="Yoshikawa H."/>
            <person name="Ohkuma M."/>
        </authorList>
    </citation>
    <scope>NUCLEOTIDE SEQUENCE [LARGE SCALE GENOMIC DNA]</scope>
    <source>
        <strain evidence="1 2">JCM 15906</strain>
    </source>
</reference>
<dbReference type="Proteomes" id="UP000018031">
    <property type="component" value="Unassembled WGS sequence"/>
</dbReference>
<name>T1CI12_9PORP</name>
<sequence length="37" mass="4154">MQAYTESGTSCLAIVSDSKRYFLPLAPPLRHYLPTLL</sequence>
<evidence type="ECO:0000313" key="1">
    <source>
        <dbReference type="EMBL" id="GAD05681.1"/>
    </source>
</evidence>
<reference evidence="2" key="1">
    <citation type="journal article" date="2013" name="Genome">
        <title>Draft Genome Sequences of Porphyromonas crevioricanis JCM 15906T and Porphyromonas cansulci JCM 13913T Isolated from a Canine Oral Cavity.</title>
        <authorList>
            <person name="Sakamoto M."/>
            <person name="Tanaka N."/>
            <person name="Shiwa Y."/>
            <person name="Yoshikawa H."/>
            <person name="Ohkuma M."/>
        </authorList>
    </citation>
    <scope>NUCLEOTIDE SEQUENCE [LARGE SCALE GENOMIC DNA]</scope>
    <source>
        <strain evidence="2">JCM 15906</strain>
    </source>
</reference>
<protein>
    <submittedName>
        <fullName evidence="1">Uncharacterized protein</fullName>
    </submittedName>
</protein>
<evidence type="ECO:0000313" key="2">
    <source>
        <dbReference type="Proteomes" id="UP000018031"/>
    </source>
</evidence>
<accession>T1CI12</accession>